<dbReference type="AlphaFoldDB" id="A0AAE0XN66"/>
<dbReference type="Proteomes" id="UP001283361">
    <property type="component" value="Unassembled WGS sequence"/>
</dbReference>
<keyword evidence="1" id="KW-1133">Transmembrane helix</keyword>
<feature type="transmembrane region" description="Helical" evidence="1">
    <location>
        <begin position="128"/>
        <end position="149"/>
    </location>
</feature>
<keyword evidence="1" id="KW-0812">Transmembrane</keyword>
<proteinExistence type="predicted"/>
<organism evidence="2 3">
    <name type="scientific">Elysia crispata</name>
    <name type="common">lettuce slug</name>
    <dbReference type="NCBI Taxonomy" id="231223"/>
    <lineage>
        <taxon>Eukaryota</taxon>
        <taxon>Metazoa</taxon>
        <taxon>Spiralia</taxon>
        <taxon>Lophotrochozoa</taxon>
        <taxon>Mollusca</taxon>
        <taxon>Gastropoda</taxon>
        <taxon>Heterobranchia</taxon>
        <taxon>Euthyneura</taxon>
        <taxon>Panpulmonata</taxon>
        <taxon>Sacoglossa</taxon>
        <taxon>Placobranchoidea</taxon>
        <taxon>Plakobranchidae</taxon>
        <taxon>Elysia</taxon>
    </lineage>
</organism>
<evidence type="ECO:0000256" key="1">
    <source>
        <dbReference type="SAM" id="Phobius"/>
    </source>
</evidence>
<gene>
    <name evidence="2" type="ORF">RRG08_022936</name>
</gene>
<keyword evidence="1" id="KW-0472">Membrane</keyword>
<reference evidence="2" key="1">
    <citation type="journal article" date="2023" name="G3 (Bethesda)">
        <title>A reference genome for the long-term kleptoplast-retaining sea slug Elysia crispata morphotype clarki.</title>
        <authorList>
            <person name="Eastman K.E."/>
            <person name="Pendleton A.L."/>
            <person name="Shaikh M.A."/>
            <person name="Suttiyut T."/>
            <person name="Ogas R."/>
            <person name="Tomko P."/>
            <person name="Gavelis G."/>
            <person name="Widhalm J.R."/>
            <person name="Wisecaver J.H."/>
        </authorList>
    </citation>
    <scope>NUCLEOTIDE SEQUENCE</scope>
    <source>
        <strain evidence="2">ECLA1</strain>
    </source>
</reference>
<sequence>MTLLCSVVQLSCRAIRPSAALYDNTFKSQSGQGNPRGVPRQHQNKTGLETVGLKAQLQSNLFEDLEYQKVKIYEYHNVKTMCTIGMIYFPNLKNEYVEKACEDIGVSIASILARCVVFYISIYNTDCITIYLFITMLSSIELVVLVYVLV</sequence>
<name>A0AAE0XN66_9GAST</name>
<evidence type="ECO:0000313" key="3">
    <source>
        <dbReference type="Proteomes" id="UP001283361"/>
    </source>
</evidence>
<dbReference type="EMBL" id="JAWDGP010007976">
    <property type="protein sequence ID" value="KAK3698375.1"/>
    <property type="molecule type" value="Genomic_DNA"/>
</dbReference>
<feature type="transmembrane region" description="Helical" evidence="1">
    <location>
        <begin position="104"/>
        <end position="122"/>
    </location>
</feature>
<evidence type="ECO:0000313" key="2">
    <source>
        <dbReference type="EMBL" id="KAK3698375.1"/>
    </source>
</evidence>
<comment type="caution">
    <text evidence="2">The sequence shown here is derived from an EMBL/GenBank/DDBJ whole genome shotgun (WGS) entry which is preliminary data.</text>
</comment>
<protein>
    <submittedName>
        <fullName evidence="2">Uncharacterized protein</fullName>
    </submittedName>
</protein>
<accession>A0AAE0XN66</accession>
<keyword evidence="3" id="KW-1185">Reference proteome</keyword>